<evidence type="ECO:0000313" key="2">
    <source>
        <dbReference type="EMBL" id="GFH13390.1"/>
    </source>
</evidence>
<sequence>MVRSRRRAKYVAPSHPPWQQQAAGAGAAPDLPPPPAAPPRQQQAAGASAARGLFTYPLVAAAEEQQGTTAELNTSSSRRAGVRDWTQTGQQGNVSMAYTPCGAWQSGVPNYLKTTPLRSKNYLALSGAQCLSKDKHLNSCDFATCEARRTSTLRHAVVSAAAEGAQLQQASHGCGCTRGSVAWQLLPLLEGEWGAVGAVFVPVDMHLTLEAVSSSP</sequence>
<accession>A0A699YU95</accession>
<feature type="compositionally biased region" description="Low complexity" evidence="1">
    <location>
        <begin position="17"/>
        <end position="29"/>
    </location>
</feature>
<dbReference type="AlphaFoldDB" id="A0A699YU95"/>
<protein>
    <submittedName>
        <fullName evidence="2">Uncharacterized protein</fullName>
    </submittedName>
</protein>
<dbReference type="EMBL" id="BLLF01000606">
    <property type="protein sequence ID" value="GFH13390.1"/>
    <property type="molecule type" value="Genomic_DNA"/>
</dbReference>
<feature type="region of interest" description="Disordered" evidence="1">
    <location>
        <begin position="1"/>
        <end position="48"/>
    </location>
</feature>
<dbReference type="Proteomes" id="UP000485058">
    <property type="component" value="Unassembled WGS sequence"/>
</dbReference>
<feature type="compositionally biased region" description="Low complexity" evidence="1">
    <location>
        <begin position="39"/>
        <end position="48"/>
    </location>
</feature>
<reference evidence="2 3" key="1">
    <citation type="submission" date="2020-02" db="EMBL/GenBank/DDBJ databases">
        <title>Draft genome sequence of Haematococcus lacustris strain NIES-144.</title>
        <authorList>
            <person name="Morimoto D."/>
            <person name="Nakagawa S."/>
            <person name="Yoshida T."/>
            <person name="Sawayama S."/>
        </authorList>
    </citation>
    <scope>NUCLEOTIDE SEQUENCE [LARGE SCALE GENOMIC DNA]</scope>
    <source>
        <strain evidence="2 3">NIES-144</strain>
    </source>
</reference>
<proteinExistence type="predicted"/>
<organism evidence="2 3">
    <name type="scientific">Haematococcus lacustris</name>
    <name type="common">Green alga</name>
    <name type="synonym">Haematococcus pluvialis</name>
    <dbReference type="NCBI Taxonomy" id="44745"/>
    <lineage>
        <taxon>Eukaryota</taxon>
        <taxon>Viridiplantae</taxon>
        <taxon>Chlorophyta</taxon>
        <taxon>core chlorophytes</taxon>
        <taxon>Chlorophyceae</taxon>
        <taxon>CS clade</taxon>
        <taxon>Chlamydomonadales</taxon>
        <taxon>Haematococcaceae</taxon>
        <taxon>Haematococcus</taxon>
    </lineage>
</organism>
<evidence type="ECO:0000256" key="1">
    <source>
        <dbReference type="SAM" id="MobiDB-lite"/>
    </source>
</evidence>
<keyword evidence="3" id="KW-1185">Reference proteome</keyword>
<gene>
    <name evidence="2" type="ORF">HaLaN_09266</name>
</gene>
<name>A0A699YU95_HAELA</name>
<comment type="caution">
    <text evidence="2">The sequence shown here is derived from an EMBL/GenBank/DDBJ whole genome shotgun (WGS) entry which is preliminary data.</text>
</comment>
<evidence type="ECO:0000313" key="3">
    <source>
        <dbReference type="Proteomes" id="UP000485058"/>
    </source>
</evidence>